<evidence type="ECO:0000256" key="4">
    <source>
        <dbReference type="ARBA" id="ARBA00022723"/>
    </source>
</evidence>
<keyword evidence="2 8" id="KW-0808">Transferase</keyword>
<feature type="domain" description="Radical SAM core" evidence="9">
    <location>
        <begin position="83"/>
        <end position="307"/>
    </location>
</feature>
<comment type="subcellular location">
    <subcellularLocation>
        <location evidence="8">Cytoplasm</location>
    </subcellularLocation>
</comment>
<dbReference type="GO" id="GO:0046872">
    <property type="term" value="F:metal ion binding"/>
    <property type="evidence" value="ECO:0007669"/>
    <property type="project" value="UniProtKB-KW"/>
</dbReference>
<dbReference type="InterPro" id="IPR013785">
    <property type="entry name" value="Aldolase_TIM"/>
</dbReference>
<dbReference type="NCBIfam" id="NF009544">
    <property type="entry name" value="PRK12928.1"/>
    <property type="match status" value="1"/>
</dbReference>
<keyword evidence="1 8" id="KW-0004">4Fe-4S</keyword>
<dbReference type="EMBL" id="BMHA01000008">
    <property type="protein sequence ID" value="GGI07181.1"/>
    <property type="molecule type" value="Genomic_DNA"/>
</dbReference>
<evidence type="ECO:0000256" key="2">
    <source>
        <dbReference type="ARBA" id="ARBA00022679"/>
    </source>
</evidence>
<dbReference type="SFLD" id="SFLDS00029">
    <property type="entry name" value="Radical_SAM"/>
    <property type="match status" value="1"/>
</dbReference>
<dbReference type="PANTHER" id="PTHR10949">
    <property type="entry name" value="LIPOYL SYNTHASE"/>
    <property type="match status" value="1"/>
</dbReference>
<evidence type="ECO:0000256" key="5">
    <source>
        <dbReference type="ARBA" id="ARBA00023004"/>
    </source>
</evidence>
<dbReference type="PROSITE" id="PS51918">
    <property type="entry name" value="RADICAL_SAM"/>
    <property type="match status" value="1"/>
</dbReference>
<evidence type="ECO:0000313" key="10">
    <source>
        <dbReference type="EMBL" id="GGI07181.1"/>
    </source>
</evidence>
<feature type="binding site" evidence="8">
    <location>
        <position position="318"/>
    </location>
    <ligand>
        <name>[4Fe-4S] cluster</name>
        <dbReference type="ChEBI" id="CHEBI:49883"/>
        <label>1</label>
    </ligand>
</feature>
<evidence type="ECO:0000313" key="11">
    <source>
        <dbReference type="Proteomes" id="UP000650511"/>
    </source>
</evidence>
<gene>
    <name evidence="8 10" type="primary">lipA</name>
    <name evidence="10" type="ORF">GCM10011354_22800</name>
</gene>
<dbReference type="InterPro" id="IPR006638">
    <property type="entry name" value="Elp3/MiaA/NifB-like_rSAM"/>
</dbReference>
<name>A0A8J3EUG9_9ACTN</name>
<proteinExistence type="inferred from homology"/>
<dbReference type="GO" id="GO:0051539">
    <property type="term" value="F:4 iron, 4 sulfur cluster binding"/>
    <property type="evidence" value="ECO:0007669"/>
    <property type="project" value="UniProtKB-UniRule"/>
</dbReference>
<comment type="function">
    <text evidence="8">Catalyzes the radical-mediated insertion of two sulfur atoms into the C-6 and C-8 positions of the octanoyl moiety bound to the lipoyl domains of lipoate-dependent enzymes, thereby converting the octanoylated domains into lipoylated derivatives.</text>
</comment>
<dbReference type="Pfam" id="PF16881">
    <property type="entry name" value="LIAS_N"/>
    <property type="match status" value="1"/>
</dbReference>
<feature type="binding site" evidence="8">
    <location>
        <position position="76"/>
    </location>
    <ligand>
        <name>[4Fe-4S] cluster</name>
        <dbReference type="ChEBI" id="CHEBI:49883"/>
        <label>1</label>
    </ligand>
</feature>
<reference evidence="10" key="1">
    <citation type="journal article" date="2014" name="Int. J. Syst. Evol. Microbiol.">
        <title>Complete genome sequence of Corynebacterium casei LMG S-19264T (=DSM 44701T), isolated from a smear-ripened cheese.</title>
        <authorList>
            <consortium name="US DOE Joint Genome Institute (JGI-PGF)"/>
            <person name="Walter F."/>
            <person name="Albersmeier A."/>
            <person name="Kalinowski J."/>
            <person name="Ruckert C."/>
        </authorList>
    </citation>
    <scope>NUCLEOTIDE SEQUENCE</scope>
    <source>
        <strain evidence="10">CGMCC 1.14988</strain>
    </source>
</reference>
<feature type="binding site" evidence="8">
    <location>
        <position position="82"/>
    </location>
    <ligand>
        <name>[4Fe-4S] cluster</name>
        <dbReference type="ChEBI" id="CHEBI:49883"/>
        <label>1</label>
    </ligand>
</feature>
<dbReference type="Proteomes" id="UP000650511">
    <property type="component" value="Unassembled WGS sequence"/>
</dbReference>
<evidence type="ECO:0000259" key="9">
    <source>
        <dbReference type="PROSITE" id="PS51918"/>
    </source>
</evidence>
<dbReference type="UniPathway" id="UPA00538">
    <property type="reaction ID" value="UER00593"/>
</dbReference>
<dbReference type="InterPro" id="IPR003698">
    <property type="entry name" value="Lipoyl_synth"/>
</dbReference>
<dbReference type="HAMAP" id="MF_00206">
    <property type="entry name" value="Lipoyl_synth"/>
    <property type="match status" value="1"/>
</dbReference>
<comment type="caution">
    <text evidence="10">The sequence shown here is derived from an EMBL/GenBank/DDBJ whole genome shotgun (WGS) entry which is preliminary data.</text>
</comment>
<keyword evidence="11" id="KW-1185">Reference proteome</keyword>
<feature type="binding site" evidence="8">
    <location>
        <position position="71"/>
    </location>
    <ligand>
        <name>[4Fe-4S] cluster</name>
        <dbReference type="ChEBI" id="CHEBI:49883"/>
        <label>1</label>
    </ligand>
</feature>
<dbReference type="SUPFAM" id="SSF102114">
    <property type="entry name" value="Radical SAM enzymes"/>
    <property type="match status" value="1"/>
</dbReference>
<reference evidence="10" key="2">
    <citation type="submission" date="2020-09" db="EMBL/GenBank/DDBJ databases">
        <authorList>
            <person name="Sun Q."/>
            <person name="Zhou Y."/>
        </authorList>
    </citation>
    <scope>NUCLEOTIDE SEQUENCE</scope>
    <source>
        <strain evidence="10">CGMCC 1.14988</strain>
    </source>
</reference>
<comment type="catalytic activity">
    <reaction evidence="7 8">
        <text>[[Fe-S] cluster scaffold protein carrying a second [4Fe-4S](2+) cluster] + N(6)-octanoyl-L-lysyl-[protein] + 2 oxidized [2Fe-2S]-[ferredoxin] + 2 S-adenosyl-L-methionine + 4 H(+) = [[Fe-S] cluster scaffold protein] + N(6)-[(R)-dihydrolipoyl]-L-lysyl-[protein] + 4 Fe(3+) + 2 hydrogen sulfide + 2 5'-deoxyadenosine + 2 L-methionine + 2 reduced [2Fe-2S]-[ferredoxin]</text>
        <dbReference type="Rhea" id="RHEA:16585"/>
        <dbReference type="Rhea" id="RHEA-COMP:9928"/>
        <dbReference type="Rhea" id="RHEA-COMP:10000"/>
        <dbReference type="Rhea" id="RHEA-COMP:10001"/>
        <dbReference type="Rhea" id="RHEA-COMP:10475"/>
        <dbReference type="Rhea" id="RHEA-COMP:14568"/>
        <dbReference type="Rhea" id="RHEA-COMP:14569"/>
        <dbReference type="ChEBI" id="CHEBI:15378"/>
        <dbReference type="ChEBI" id="CHEBI:17319"/>
        <dbReference type="ChEBI" id="CHEBI:29034"/>
        <dbReference type="ChEBI" id="CHEBI:29919"/>
        <dbReference type="ChEBI" id="CHEBI:33722"/>
        <dbReference type="ChEBI" id="CHEBI:33737"/>
        <dbReference type="ChEBI" id="CHEBI:33738"/>
        <dbReference type="ChEBI" id="CHEBI:57844"/>
        <dbReference type="ChEBI" id="CHEBI:59789"/>
        <dbReference type="ChEBI" id="CHEBI:78809"/>
        <dbReference type="ChEBI" id="CHEBI:83100"/>
        <dbReference type="EC" id="2.8.1.8"/>
    </reaction>
</comment>
<dbReference type="RefSeq" id="WP_229730599.1">
    <property type="nucleotide sequence ID" value="NZ_BMHA01000008.1"/>
</dbReference>
<comment type="cofactor">
    <cofactor evidence="8">
        <name>[4Fe-4S] cluster</name>
        <dbReference type="ChEBI" id="CHEBI:49883"/>
    </cofactor>
    <text evidence="8">Binds 2 [4Fe-4S] clusters per subunit. One cluster is coordinated with 3 cysteines and an exchangeable S-adenosyl-L-methionine.</text>
</comment>
<comment type="similarity">
    <text evidence="8">Belongs to the radical SAM superfamily. Lipoyl synthase family.</text>
</comment>
<feature type="binding site" evidence="8">
    <location>
        <position position="97"/>
    </location>
    <ligand>
        <name>[4Fe-4S] cluster</name>
        <dbReference type="ChEBI" id="CHEBI:49883"/>
        <label>2</label>
        <note>4Fe-4S-S-AdoMet</note>
    </ligand>
</feature>
<keyword evidence="5 8" id="KW-0408">Iron</keyword>
<sequence length="345" mass="38154">MTDRPIVPAGAKTLNVVGREQIQRAGVVRKTIDTSLPQGRKPDWLKVKASFGDNFKDVTKLMEGLELNTVCAQARCPNIYECWETREATFLIGGEDCTRRCGFCQIKTGKPKGYDVDEPRRVAEAVEHLGLRFAVVTMVARDDLDDSGAWLVAETIRQIRTRTPEVGVEVLPSDFGYGHDPMKGAAALEQVVDAEPDVFAFNLETTRRLFPVIRPSFDYDRGLAFLALARERFPQTTAVKSNLIAGMGETDDEILECMRDLQAAGVNTLTIGQYLQPSAQHLHLDRYVTPEAFARFREYGEVELGFDHVESGPMVRSSYHAGQQAIDAKAWAPSAGQPGAPLPIV</sequence>
<feature type="binding site" evidence="8">
    <location>
        <position position="104"/>
    </location>
    <ligand>
        <name>[4Fe-4S] cluster</name>
        <dbReference type="ChEBI" id="CHEBI:49883"/>
        <label>2</label>
        <note>4Fe-4S-S-AdoMet</note>
    </ligand>
</feature>
<organism evidence="10 11">
    <name type="scientific">Egicoccus halophilus</name>
    <dbReference type="NCBI Taxonomy" id="1670830"/>
    <lineage>
        <taxon>Bacteria</taxon>
        <taxon>Bacillati</taxon>
        <taxon>Actinomycetota</taxon>
        <taxon>Nitriliruptoria</taxon>
        <taxon>Egicoccales</taxon>
        <taxon>Egicoccaceae</taxon>
        <taxon>Egicoccus</taxon>
    </lineage>
</organism>
<dbReference type="NCBIfam" id="NF004019">
    <property type="entry name" value="PRK05481.1"/>
    <property type="match status" value="1"/>
</dbReference>
<dbReference type="Pfam" id="PF04055">
    <property type="entry name" value="Radical_SAM"/>
    <property type="match status" value="1"/>
</dbReference>
<dbReference type="GO" id="GO:0009249">
    <property type="term" value="P:protein lipoylation"/>
    <property type="evidence" value="ECO:0007669"/>
    <property type="project" value="UniProtKB-UniRule"/>
</dbReference>
<dbReference type="InterPro" id="IPR031691">
    <property type="entry name" value="LIAS_N"/>
</dbReference>
<evidence type="ECO:0000256" key="7">
    <source>
        <dbReference type="ARBA" id="ARBA00047326"/>
    </source>
</evidence>
<keyword evidence="4 8" id="KW-0479">Metal-binding</keyword>
<dbReference type="AlphaFoldDB" id="A0A8J3EUG9"/>
<comment type="pathway">
    <text evidence="8">Protein modification; protein lipoylation via endogenous pathway; protein N(6)-(lipoyl)lysine from octanoyl-[acyl-carrier-protein]: step 2/2.</text>
</comment>
<keyword evidence="6 8" id="KW-0411">Iron-sulfur</keyword>
<dbReference type="EC" id="2.8.1.8" evidence="8"/>
<dbReference type="SMART" id="SM00729">
    <property type="entry name" value="Elp3"/>
    <property type="match status" value="1"/>
</dbReference>
<dbReference type="PANTHER" id="PTHR10949:SF0">
    <property type="entry name" value="LIPOYL SYNTHASE, MITOCHONDRIAL"/>
    <property type="match status" value="1"/>
</dbReference>
<evidence type="ECO:0000256" key="8">
    <source>
        <dbReference type="HAMAP-Rule" id="MF_00206"/>
    </source>
</evidence>
<dbReference type="GO" id="GO:0005737">
    <property type="term" value="C:cytoplasm"/>
    <property type="evidence" value="ECO:0007669"/>
    <property type="project" value="UniProtKB-SubCell"/>
</dbReference>
<dbReference type="GO" id="GO:0016992">
    <property type="term" value="F:lipoate synthase activity"/>
    <property type="evidence" value="ECO:0007669"/>
    <property type="project" value="UniProtKB-UniRule"/>
</dbReference>
<accession>A0A8J3EUG9</accession>
<evidence type="ECO:0000256" key="1">
    <source>
        <dbReference type="ARBA" id="ARBA00022485"/>
    </source>
</evidence>
<protein>
    <recommendedName>
        <fullName evidence="8">Lipoyl synthase</fullName>
        <ecNumber evidence="8">2.8.1.8</ecNumber>
    </recommendedName>
    <alternativeName>
        <fullName evidence="8">Lip-syn</fullName>
        <shortName evidence="8">LS</shortName>
    </alternativeName>
    <alternativeName>
        <fullName evidence="8">Lipoate synthase</fullName>
    </alternativeName>
    <alternativeName>
        <fullName evidence="8">Lipoic acid synthase</fullName>
    </alternativeName>
    <alternativeName>
        <fullName evidence="8">Sulfur insertion protein LipA</fullName>
    </alternativeName>
</protein>
<feature type="binding site" evidence="8">
    <location>
        <position position="101"/>
    </location>
    <ligand>
        <name>[4Fe-4S] cluster</name>
        <dbReference type="ChEBI" id="CHEBI:49883"/>
        <label>2</label>
        <note>4Fe-4S-S-AdoMet</note>
    </ligand>
</feature>
<evidence type="ECO:0000256" key="6">
    <source>
        <dbReference type="ARBA" id="ARBA00023014"/>
    </source>
</evidence>
<evidence type="ECO:0000256" key="3">
    <source>
        <dbReference type="ARBA" id="ARBA00022691"/>
    </source>
</evidence>
<dbReference type="InterPro" id="IPR058240">
    <property type="entry name" value="rSAM_sf"/>
</dbReference>
<dbReference type="Gene3D" id="3.20.20.70">
    <property type="entry name" value="Aldolase class I"/>
    <property type="match status" value="1"/>
</dbReference>
<keyword evidence="3 8" id="KW-0949">S-adenosyl-L-methionine</keyword>
<keyword evidence="8" id="KW-0963">Cytoplasm</keyword>
<dbReference type="InterPro" id="IPR007197">
    <property type="entry name" value="rSAM"/>
</dbReference>